<dbReference type="AlphaFoldDB" id="A0AAV4IDN0"/>
<gene>
    <name evidence="2" type="ORF">ElyMa_001257000</name>
</gene>
<evidence type="ECO:0000313" key="2">
    <source>
        <dbReference type="EMBL" id="GFS07734.1"/>
    </source>
</evidence>
<protein>
    <submittedName>
        <fullName evidence="2">Uncharacterized protein</fullName>
    </submittedName>
</protein>
<name>A0AAV4IDN0_9GAST</name>
<evidence type="ECO:0000313" key="3">
    <source>
        <dbReference type="Proteomes" id="UP000762676"/>
    </source>
</evidence>
<accession>A0AAV4IDN0</accession>
<feature type="region of interest" description="Disordered" evidence="1">
    <location>
        <begin position="1"/>
        <end position="26"/>
    </location>
</feature>
<proteinExistence type="predicted"/>
<dbReference type="EMBL" id="BMAT01002476">
    <property type="protein sequence ID" value="GFS07734.1"/>
    <property type="molecule type" value="Genomic_DNA"/>
</dbReference>
<reference evidence="2 3" key="1">
    <citation type="journal article" date="2021" name="Elife">
        <title>Chloroplast acquisition without the gene transfer in kleptoplastic sea slugs, Plakobranchus ocellatus.</title>
        <authorList>
            <person name="Maeda T."/>
            <person name="Takahashi S."/>
            <person name="Yoshida T."/>
            <person name="Shimamura S."/>
            <person name="Takaki Y."/>
            <person name="Nagai Y."/>
            <person name="Toyoda A."/>
            <person name="Suzuki Y."/>
            <person name="Arimoto A."/>
            <person name="Ishii H."/>
            <person name="Satoh N."/>
            <person name="Nishiyama T."/>
            <person name="Hasebe M."/>
            <person name="Maruyama T."/>
            <person name="Minagawa J."/>
            <person name="Obokata J."/>
            <person name="Shigenobu S."/>
        </authorList>
    </citation>
    <scope>NUCLEOTIDE SEQUENCE [LARGE SCALE GENOMIC DNA]</scope>
</reference>
<comment type="caution">
    <text evidence="2">The sequence shown here is derived from an EMBL/GenBank/DDBJ whole genome shotgun (WGS) entry which is preliminary data.</text>
</comment>
<evidence type="ECO:0000256" key="1">
    <source>
        <dbReference type="SAM" id="MobiDB-lite"/>
    </source>
</evidence>
<organism evidence="2 3">
    <name type="scientific">Elysia marginata</name>
    <dbReference type="NCBI Taxonomy" id="1093978"/>
    <lineage>
        <taxon>Eukaryota</taxon>
        <taxon>Metazoa</taxon>
        <taxon>Spiralia</taxon>
        <taxon>Lophotrochozoa</taxon>
        <taxon>Mollusca</taxon>
        <taxon>Gastropoda</taxon>
        <taxon>Heterobranchia</taxon>
        <taxon>Euthyneura</taxon>
        <taxon>Panpulmonata</taxon>
        <taxon>Sacoglossa</taxon>
        <taxon>Placobranchoidea</taxon>
        <taxon>Plakobranchidae</taxon>
        <taxon>Elysia</taxon>
    </lineage>
</organism>
<keyword evidence="3" id="KW-1185">Reference proteome</keyword>
<dbReference type="Proteomes" id="UP000762676">
    <property type="component" value="Unassembled WGS sequence"/>
</dbReference>
<sequence>MDDRDISVQSPPPRPVFSSRARPSGSIIFGTRPPRLRLSDGCPLYSLQPALSHTHTPRFHFRDVQTRFFTVTHLIDDIQDRRIMMDSHWNSCPYPGLGETFHRTGLMLVLHGTLNVVGYHY</sequence>